<keyword evidence="1" id="KW-1133">Transmembrane helix</keyword>
<dbReference type="EMBL" id="RZUH01000004">
    <property type="protein sequence ID" value="KAA8828187.1"/>
    <property type="molecule type" value="Genomic_DNA"/>
</dbReference>
<feature type="transmembrane region" description="Helical" evidence="1">
    <location>
        <begin position="35"/>
        <end position="57"/>
    </location>
</feature>
<evidence type="ECO:0000313" key="3">
    <source>
        <dbReference type="Proteomes" id="UP000410049"/>
    </source>
</evidence>
<dbReference type="AlphaFoldDB" id="A0A5M9ZKM9"/>
<proteinExistence type="predicted"/>
<protein>
    <submittedName>
        <fullName evidence="2">Uncharacterized protein</fullName>
    </submittedName>
</protein>
<name>A0A5M9ZKM9_9BIFI</name>
<dbReference type="Proteomes" id="UP000410049">
    <property type="component" value="Unassembled WGS sequence"/>
</dbReference>
<keyword evidence="1" id="KW-0812">Transmembrane</keyword>
<gene>
    <name evidence="2" type="ORF">EMO91_07030</name>
</gene>
<evidence type="ECO:0000313" key="2">
    <source>
        <dbReference type="EMBL" id="KAA8828187.1"/>
    </source>
</evidence>
<evidence type="ECO:0000256" key="1">
    <source>
        <dbReference type="SAM" id="Phobius"/>
    </source>
</evidence>
<organism evidence="2 3">
    <name type="scientific">Bifidobacterium myosotis</name>
    <dbReference type="NCBI Taxonomy" id="1630166"/>
    <lineage>
        <taxon>Bacteria</taxon>
        <taxon>Bacillati</taxon>
        <taxon>Actinomycetota</taxon>
        <taxon>Actinomycetes</taxon>
        <taxon>Bifidobacteriales</taxon>
        <taxon>Bifidobacteriaceae</taxon>
        <taxon>Bifidobacterium</taxon>
    </lineage>
</organism>
<sequence length="59" mass="5781">MAGAPMTARLTSWLLAVAALVAGRGWLLESLGPAAAAVLYMAVGVAGLRLAAVAMAAEG</sequence>
<comment type="caution">
    <text evidence="2">The sequence shown here is derived from an EMBL/GenBank/DDBJ whole genome shotgun (WGS) entry which is preliminary data.</text>
</comment>
<reference evidence="2 3" key="1">
    <citation type="journal article" date="2019" name="Syst. Appl. Microbiol.">
        <title>Characterization of Bifidobacterium species in feaces of the Egyptian fruit bat: Description of B. vespertilionis sp. nov. and B. rousetti sp. nov.</title>
        <authorList>
            <person name="Modesto M."/>
            <person name="Satti M."/>
            <person name="Watanabe K."/>
            <person name="Puglisi E."/>
            <person name="Morelli L."/>
            <person name="Huang C.-H."/>
            <person name="Liou J.-S."/>
            <person name="Miyashita M."/>
            <person name="Tamura T."/>
            <person name="Saito S."/>
            <person name="Mori K."/>
            <person name="Huang L."/>
            <person name="Sciavilla P."/>
            <person name="Sandri C."/>
            <person name="Spiezio C."/>
            <person name="Vitali F."/>
            <person name="Cavalieri D."/>
            <person name="Perpetuini G."/>
            <person name="Tofalo R."/>
            <person name="Bonetti A."/>
            <person name="Arita M."/>
            <person name="Mattarelli P."/>
        </authorList>
    </citation>
    <scope>NUCLEOTIDE SEQUENCE [LARGE SCALE GENOMIC DNA]</scope>
    <source>
        <strain evidence="2 3">RST17</strain>
    </source>
</reference>
<accession>A0A5M9ZKM9</accession>
<keyword evidence="1" id="KW-0472">Membrane</keyword>